<comment type="catalytic activity">
    <reaction evidence="8 9">
        <text>a di-trans,poly-cis-dolichal + NADP(+) = a di-trans,poly-cis-polyprenal + NADPH + H(+)</text>
        <dbReference type="Rhea" id="RHEA:80727"/>
        <dbReference type="Rhea" id="RHEA-COMP:19536"/>
        <dbReference type="Rhea" id="RHEA-COMP:19537"/>
        <dbReference type="ChEBI" id="CHEBI:15378"/>
        <dbReference type="ChEBI" id="CHEBI:57783"/>
        <dbReference type="ChEBI" id="CHEBI:58349"/>
        <dbReference type="ChEBI" id="CHEBI:231623"/>
        <dbReference type="ChEBI" id="CHEBI:231637"/>
        <dbReference type="EC" id="1.3.1.94"/>
    </reaction>
    <physiologicalReaction direction="right-to-left" evidence="8 9">
        <dbReference type="Rhea" id="RHEA:80729"/>
    </physiologicalReaction>
</comment>
<dbReference type="EMBL" id="UZAE01013586">
    <property type="protein sequence ID" value="VDO10498.1"/>
    <property type="molecule type" value="Genomic_DNA"/>
</dbReference>
<evidence type="ECO:0000313" key="13">
    <source>
        <dbReference type="WBParaSite" id="HNAJ_0001146701-mRNA-1"/>
    </source>
</evidence>
<protein>
    <recommendedName>
        <fullName evidence="7 9">Polyprenal reductase</fullName>
        <ecNumber evidence="2 9">1.3.1.94</ecNumber>
    </recommendedName>
</protein>
<dbReference type="UniPathway" id="UPA00378"/>
<feature type="transmembrane region" description="Helical" evidence="9">
    <location>
        <begin position="44"/>
        <end position="66"/>
    </location>
</feature>
<dbReference type="WBParaSite" id="HNAJ_0001146701-mRNA-1">
    <property type="protein sequence ID" value="HNAJ_0001146701-mRNA-1"/>
    <property type="gene ID" value="HNAJ_0001146701"/>
</dbReference>
<organism evidence="13">
    <name type="scientific">Rodentolepis nana</name>
    <name type="common">Dwarf tapeworm</name>
    <name type="synonym">Hymenolepis nana</name>
    <dbReference type="NCBI Taxonomy" id="102285"/>
    <lineage>
        <taxon>Eukaryota</taxon>
        <taxon>Metazoa</taxon>
        <taxon>Spiralia</taxon>
        <taxon>Lophotrochozoa</taxon>
        <taxon>Platyhelminthes</taxon>
        <taxon>Cestoda</taxon>
        <taxon>Eucestoda</taxon>
        <taxon>Cyclophyllidea</taxon>
        <taxon>Hymenolepididae</taxon>
        <taxon>Rodentolepis</taxon>
    </lineage>
</organism>
<comment type="similarity">
    <text evidence="6 9">Belongs to the steroid 5-alpha reductase family. Polyprenal reductase subfamily.</text>
</comment>
<keyword evidence="9" id="KW-0521">NADP</keyword>
<evidence type="ECO:0000256" key="5">
    <source>
        <dbReference type="ARBA" id="ARBA00023136"/>
    </source>
</evidence>
<proteinExistence type="inferred from homology"/>
<evidence type="ECO:0000313" key="11">
    <source>
        <dbReference type="EMBL" id="VDO10498.1"/>
    </source>
</evidence>
<evidence type="ECO:0000256" key="9">
    <source>
        <dbReference type="RuleBase" id="RU367081"/>
    </source>
</evidence>
<feature type="domain" description="3-oxo-5-alpha-steroid 4-dehydrogenase C-terminal" evidence="10">
    <location>
        <begin position="148"/>
        <end position="278"/>
    </location>
</feature>
<dbReference type="Proteomes" id="UP000278807">
    <property type="component" value="Unassembled WGS sequence"/>
</dbReference>
<keyword evidence="9" id="KW-0560">Oxidoreductase</keyword>
<feature type="transmembrane region" description="Helical" evidence="9">
    <location>
        <begin position="6"/>
        <end position="32"/>
    </location>
</feature>
<dbReference type="GO" id="GO:0016095">
    <property type="term" value="P:polyprenol catabolic process"/>
    <property type="evidence" value="ECO:0007669"/>
    <property type="project" value="UniProtKB-UniRule"/>
</dbReference>
<accession>A0A0R3TUM1</accession>
<comment type="subcellular location">
    <subcellularLocation>
        <location evidence="1">Endomembrane system</location>
        <topology evidence="1">Multi-pass membrane protein</topology>
    </subcellularLocation>
    <subcellularLocation>
        <location evidence="9">Endoplasmic reticulum membrane</location>
    </subcellularLocation>
</comment>
<evidence type="ECO:0000313" key="12">
    <source>
        <dbReference type="Proteomes" id="UP000278807"/>
    </source>
</evidence>
<reference evidence="13" key="1">
    <citation type="submission" date="2017-02" db="UniProtKB">
        <authorList>
            <consortium name="WormBaseParasite"/>
        </authorList>
    </citation>
    <scope>IDENTIFICATION</scope>
</reference>
<feature type="transmembrane region" description="Helical" evidence="9">
    <location>
        <begin position="166"/>
        <end position="186"/>
    </location>
</feature>
<keyword evidence="4 9" id="KW-1133">Transmembrane helix</keyword>
<evidence type="ECO:0000256" key="2">
    <source>
        <dbReference type="ARBA" id="ARBA00012522"/>
    </source>
</evidence>
<keyword evidence="12" id="KW-1185">Reference proteome</keyword>
<dbReference type="PANTHER" id="PTHR14624">
    <property type="entry name" value="DFG10 PROTEIN"/>
    <property type="match status" value="1"/>
</dbReference>
<keyword evidence="5 9" id="KW-0472">Membrane</keyword>
<dbReference type="GO" id="GO:0102389">
    <property type="term" value="F:polyprenol reductase activity"/>
    <property type="evidence" value="ECO:0007669"/>
    <property type="project" value="UniProtKB-UniRule"/>
</dbReference>
<dbReference type="AlphaFoldDB" id="A0A0R3TUM1"/>
<evidence type="ECO:0000256" key="4">
    <source>
        <dbReference type="ARBA" id="ARBA00022989"/>
    </source>
</evidence>
<sequence length="278" mass="32445">MPLAIIWPVVFSPQNVVAFLYLIASLLSYFTLPIYNYQQFFQSLPLLSSIFLFGKSTIYSPIYSFLLVPKRWFRHFYFTAILISLSTLSPLFSTRIAGSLSTRIALMVVVIQTTKRLYESIYVQIFSKSVMSIVHYFVGHYFYLTMPLSIYWTFLLDSDGYFKMGFYFICASVVIMLQHVVMLQLADIRKNVPRGERNTYHVPTGYMFTHVTCPHFALEILLYAIIHLILGLCWLPFTPTFIFVLSNQICSGVINHMWYQKNYSDFAKSRKILIPFVF</sequence>
<dbReference type="STRING" id="102285.A0A0R3TUM1"/>
<dbReference type="EC" id="1.3.1.94" evidence="2 9"/>
<dbReference type="GO" id="GO:0160198">
    <property type="term" value="F:polyprenal reductase activity"/>
    <property type="evidence" value="ECO:0007669"/>
    <property type="project" value="UniProtKB-EC"/>
</dbReference>
<name>A0A0R3TUM1_RODNA</name>
<evidence type="ECO:0000256" key="8">
    <source>
        <dbReference type="ARBA" id="ARBA00049427"/>
    </source>
</evidence>
<feature type="transmembrane region" description="Helical" evidence="9">
    <location>
        <begin position="72"/>
        <end position="93"/>
    </location>
</feature>
<feature type="transmembrane region" description="Helical" evidence="9">
    <location>
        <begin position="133"/>
        <end position="154"/>
    </location>
</feature>
<dbReference type="InterPro" id="IPR001104">
    <property type="entry name" value="3-oxo-5_a-steroid_4-DH_C"/>
</dbReference>
<gene>
    <name evidence="11" type="ORF">HNAJ_LOCUS11457</name>
</gene>
<evidence type="ECO:0000256" key="3">
    <source>
        <dbReference type="ARBA" id="ARBA00022692"/>
    </source>
</evidence>
<evidence type="ECO:0000256" key="7">
    <source>
        <dbReference type="ARBA" id="ARBA00047186"/>
    </source>
</evidence>
<evidence type="ECO:0000256" key="1">
    <source>
        <dbReference type="ARBA" id="ARBA00004127"/>
    </source>
</evidence>
<dbReference type="InterPro" id="IPR039698">
    <property type="entry name" value="Dfg10/SRD5A3"/>
</dbReference>
<dbReference type="GO" id="GO:0003865">
    <property type="term" value="F:3-oxo-5-alpha-steroid 4-dehydrogenase activity"/>
    <property type="evidence" value="ECO:0007669"/>
    <property type="project" value="TreeGrafter"/>
</dbReference>
<keyword evidence="3 9" id="KW-0812">Transmembrane</keyword>
<comment type="pathway">
    <text evidence="9">Protein modification; protein glycosylation.</text>
</comment>
<comment type="function">
    <text evidence="9">Plays a key role in early steps of protein N-linked glycosylation by being involved in the conversion of polyprenol into dolichol. Acts as a polyprenal reductase that mediates the reduction of polyprenal into dolichal in a NADP-dependent mechanism. Dolichols are required for the synthesis of dolichol-linked monosaccharides and the oligosaccharide precursor used for N-glycosylation.</text>
</comment>
<evidence type="ECO:0000259" key="10">
    <source>
        <dbReference type="Pfam" id="PF02544"/>
    </source>
</evidence>
<dbReference type="GO" id="GO:0006488">
    <property type="term" value="P:dolichol-linked oligosaccharide biosynthetic process"/>
    <property type="evidence" value="ECO:0007669"/>
    <property type="project" value="UniProtKB-UniRule"/>
</dbReference>
<dbReference type="PROSITE" id="PS50244">
    <property type="entry name" value="S5A_REDUCTASE"/>
    <property type="match status" value="1"/>
</dbReference>
<dbReference type="Pfam" id="PF02544">
    <property type="entry name" value="Steroid_dh"/>
    <property type="match status" value="1"/>
</dbReference>
<evidence type="ECO:0000256" key="6">
    <source>
        <dbReference type="ARBA" id="ARBA00046320"/>
    </source>
</evidence>
<dbReference type="OrthoDB" id="5788137at2759"/>
<keyword evidence="9" id="KW-0256">Endoplasmic reticulum</keyword>
<reference evidence="11 12" key="2">
    <citation type="submission" date="2018-11" db="EMBL/GenBank/DDBJ databases">
        <authorList>
            <consortium name="Pathogen Informatics"/>
        </authorList>
    </citation>
    <scope>NUCLEOTIDE SEQUENCE [LARGE SCALE GENOMIC DNA]</scope>
</reference>
<dbReference type="GO" id="GO:0005789">
    <property type="term" value="C:endoplasmic reticulum membrane"/>
    <property type="evidence" value="ECO:0007669"/>
    <property type="project" value="UniProtKB-SubCell"/>
</dbReference>
<dbReference type="PANTHER" id="PTHR14624:SF0">
    <property type="entry name" value="POLYPRENOL REDUCTASE"/>
    <property type="match status" value="1"/>
</dbReference>
<feature type="transmembrane region" description="Helical" evidence="9">
    <location>
        <begin position="216"/>
        <end position="237"/>
    </location>
</feature>